<name>A0AAF0TUW8_SOLVR</name>
<protein>
    <submittedName>
        <fullName evidence="1">Uncharacterized protein</fullName>
    </submittedName>
</protein>
<gene>
    <name evidence="1" type="ORF">MTR67_026544</name>
</gene>
<dbReference type="AlphaFoldDB" id="A0AAF0TUW8"/>
<sequence>MIITRNKCVKFVMYNFLAQRWSSPLVGLKKMRFQVLFHQFVPRGQLGTTELVNLEVMIWLMFYLGLWRTLKLNIQSETTILKL</sequence>
<dbReference type="Proteomes" id="UP001234989">
    <property type="component" value="Chromosome 6"/>
</dbReference>
<dbReference type="EMBL" id="CP133617">
    <property type="protein sequence ID" value="WMV33159.1"/>
    <property type="molecule type" value="Genomic_DNA"/>
</dbReference>
<accession>A0AAF0TUW8</accession>
<evidence type="ECO:0000313" key="1">
    <source>
        <dbReference type="EMBL" id="WMV33159.1"/>
    </source>
</evidence>
<keyword evidence="2" id="KW-1185">Reference proteome</keyword>
<proteinExistence type="predicted"/>
<organism evidence="1 2">
    <name type="scientific">Solanum verrucosum</name>
    <dbReference type="NCBI Taxonomy" id="315347"/>
    <lineage>
        <taxon>Eukaryota</taxon>
        <taxon>Viridiplantae</taxon>
        <taxon>Streptophyta</taxon>
        <taxon>Embryophyta</taxon>
        <taxon>Tracheophyta</taxon>
        <taxon>Spermatophyta</taxon>
        <taxon>Magnoliopsida</taxon>
        <taxon>eudicotyledons</taxon>
        <taxon>Gunneridae</taxon>
        <taxon>Pentapetalae</taxon>
        <taxon>asterids</taxon>
        <taxon>lamiids</taxon>
        <taxon>Solanales</taxon>
        <taxon>Solanaceae</taxon>
        <taxon>Solanoideae</taxon>
        <taxon>Solaneae</taxon>
        <taxon>Solanum</taxon>
    </lineage>
</organism>
<reference evidence="1" key="1">
    <citation type="submission" date="2023-08" db="EMBL/GenBank/DDBJ databases">
        <title>A de novo genome assembly of Solanum verrucosum Schlechtendal, a Mexican diploid species geographically isolated from the other diploid A-genome species in potato relatives.</title>
        <authorList>
            <person name="Hosaka K."/>
        </authorList>
    </citation>
    <scope>NUCLEOTIDE SEQUENCE</scope>
    <source>
        <tissue evidence="1">Young leaves</tissue>
    </source>
</reference>
<evidence type="ECO:0000313" key="2">
    <source>
        <dbReference type="Proteomes" id="UP001234989"/>
    </source>
</evidence>